<protein>
    <submittedName>
        <fullName evidence="2">RNase III inhibitor</fullName>
    </submittedName>
</protein>
<dbReference type="AlphaFoldDB" id="A0A7V7RJS9"/>
<gene>
    <name evidence="2" type="ORF">F7732_15555</name>
</gene>
<keyword evidence="3" id="KW-1185">Reference proteome</keyword>
<dbReference type="PANTHER" id="PTHR11106:SF27">
    <property type="entry name" value="MACRO DOMAIN-CONTAINING PROTEIN"/>
    <property type="match status" value="1"/>
</dbReference>
<dbReference type="CDD" id="cd02908">
    <property type="entry name" value="Macro_OAADPr_deacetylase"/>
    <property type="match status" value="1"/>
</dbReference>
<feature type="domain" description="Macro" evidence="1">
    <location>
        <begin position="1"/>
        <end position="168"/>
    </location>
</feature>
<reference evidence="2 3" key="1">
    <citation type="journal article" date="2014" name="Arch. Microbiol.">
        <title>Bacillus mesophilum sp. nov., strain IITR-54T, a novel 4-chlorobiphenyl dechlorinating bacterium.</title>
        <authorList>
            <person name="Manickam N."/>
            <person name="Singh N.K."/>
            <person name="Bajaj A."/>
            <person name="Kumar R.M."/>
            <person name="Kaur G."/>
            <person name="Kaur N."/>
            <person name="Bala M."/>
            <person name="Kumar A."/>
            <person name="Mayilraj S."/>
        </authorList>
    </citation>
    <scope>NUCLEOTIDE SEQUENCE [LARGE SCALE GENOMIC DNA]</scope>
    <source>
        <strain evidence="2 3">IITR-54</strain>
    </source>
</reference>
<dbReference type="SUPFAM" id="SSF52949">
    <property type="entry name" value="Macro domain-like"/>
    <property type="match status" value="1"/>
</dbReference>
<evidence type="ECO:0000313" key="2">
    <source>
        <dbReference type="EMBL" id="KAB2331269.1"/>
    </source>
</evidence>
<dbReference type="PANTHER" id="PTHR11106">
    <property type="entry name" value="GANGLIOSIDE INDUCED DIFFERENTIATION ASSOCIATED PROTEIN 2-RELATED"/>
    <property type="match status" value="1"/>
</dbReference>
<proteinExistence type="predicted"/>
<dbReference type="PROSITE" id="PS51154">
    <property type="entry name" value="MACRO"/>
    <property type="match status" value="1"/>
</dbReference>
<dbReference type="EMBL" id="WBOT01000005">
    <property type="protein sequence ID" value="KAB2331269.1"/>
    <property type="molecule type" value="Genomic_DNA"/>
</dbReference>
<accession>A0A7V7RJS9</accession>
<dbReference type="OrthoDB" id="6194521at2"/>
<dbReference type="Pfam" id="PF01661">
    <property type="entry name" value="Macro"/>
    <property type="match status" value="1"/>
</dbReference>
<dbReference type="Gene3D" id="3.40.220.10">
    <property type="entry name" value="Leucine Aminopeptidase, subunit E, domain 1"/>
    <property type="match status" value="1"/>
</dbReference>
<evidence type="ECO:0000259" key="1">
    <source>
        <dbReference type="PROSITE" id="PS51154"/>
    </source>
</evidence>
<dbReference type="InterPro" id="IPR043472">
    <property type="entry name" value="Macro_dom-like"/>
</dbReference>
<organism evidence="2 3">
    <name type="scientific">Bacillus mesophilum</name>
    <dbReference type="NCBI Taxonomy" id="1071718"/>
    <lineage>
        <taxon>Bacteria</taxon>
        <taxon>Bacillati</taxon>
        <taxon>Bacillota</taxon>
        <taxon>Bacilli</taxon>
        <taxon>Bacillales</taxon>
        <taxon>Bacillaceae</taxon>
        <taxon>Bacillus</taxon>
    </lineage>
</organism>
<dbReference type="SMART" id="SM00506">
    <property type="entry name" value="A1pp"/>
    <property type="match status" value="1"/>
</dbReference>
<evidence type="ECO:0000313" key="3">
    <source>
        <dbReference type="Proteomes" id="UP000441354"/>
    </source>
</evidence>
<sequence length="332" mass="37523">MPLEIVRQDLTVMKVDAIVNAANTKLQMGGGVCGAIFQAAGVEELTEACGKIGGCAVGEAVITDGFKLPSKYIIHTPGPIWKGGTQQEANLLRNSYKHSLELAHTYQCESIAFPLISTGIYGFPKEEALQIAISAISTFLMQHEMHVYLVVFDQQTFGLSQKLFHSIQEYIDEHYVEEASALYGRGREARFVTEQLREHEYVKKSEDIEESSLMKLMDELDESFSARLLRLIDEREMSDVEAYKRANIDRRLFSKIRKEESYNPKKKTAIAFAIALELDEDETNELLSAAGYTLSHSSKFDVIVKFFITQQKYDIHEINEALFRFDQPLLGA</sequence>
<dbReference type="Proteomes" id="UP000441354">
    <property type="component" value="Unassembled WGS sequence"/>
</dbReference>
<dbReference type="RefSeq" id="WP_151574932.1">
    <property type="nucleotide sequence ID" value="NZ_WBOT01000005.1"/>
</dbReference>
<dbReference type="InterPro" id="IPR002589">
    <property type="entry name" value="Macro_dom"/>
</dbReference>
<name>A0A7V7RJS9_9BACI</name>
<comment type="caution">
    <text evidence="2">The sequence shown here is derived from an EMBL/GenBank/DDBJ whole genome shotgun (WGS) entry which is preliminary data.</text>
</comment>